<dbReference type="PDB" id="4E9V">
    <property type="method" value="X-ray"/>
    <property type="resolution" value="1.80 A"/>
    <property type="chains" value="A/B/C=35-359"/>
</dbReference>
<evidence type="ECO:0000313" key="1">
    <source>
        <dbReference type="EMBL" id="BAH47712.1"/>
    </source>
</evidence>
<evidence type="ECO:0007829" key="2">
    <source>
        <dbReference type="PDB" id="2ZWN"/>
    </source>
</evidence>
<feature type="binding site" evidence="3 4">
    <location>
        <position position="285"/>
    </location>
    <ligand>
        <name>Cu(2+)</name>
        <dbReference type="ChEBI" id="CHEBI:29036"/>
        <label>4</label>
    </ligand>
</feature>
<evidence type="ECO:0007829" key="4">
    <source>
        <dbReference type="PDB" id="4E9W"/>
    </source>
</evidence>
<keyword evidence="2 3" id="KW-0002">3D-structure</keyword>
<feature type="binding site" evidence="3 4">
    <location>
        <position position="95"/>
    </location>
    <ligand>
        <name>Cu(2+)</name>
        <dbReference type="ChEBI" id="CHEBI:29036"/>
        <label>3</label>
    </ligand>
</feature>
<accession>C0STU6</accession>
<feature type="binding site" evidence="2">
    <location>
        <position position="151"/>
    </location>
    <ligand>
        <name>Cu(2+)</name>
        <dbReference type="ChEBI" id="CHEBI:29036"/>
        <label>1</label>
    </ligand>
</feature>
<feature type="binding site" evidence="3 4">
    <location>
        <position position="139"/>
    </location>
    <ligand>
        <name>Cu(2+)</name>
        <dbReference type="ChEBI" id="CHEBI:29036"/>
        <label>4</label>
    </ligand>
</feature>
<dbReference type="PDB" id="2ZWN">
    <property type="method" value="X-ray"/>
    <property type="resolution" value="1.70 A"/>
    <property type="chains" value="A/B/C=35-359"/>
</dbReference>
<reference evidence="3 4" key="2">
    <citation type="journal article" date="2014" name="Acta Crystallogr. D">
        <title>New insights into the catalytic active-site structure of multicopper oxidases.</title>
        <authorList>
            <person name="Komori H."/>
            <person name="Sugiyama R."/>
            <person name="Kataoka K."/>
            <person name="Miyazaki K."/>
            <person name="Higuchi Y."/>
            <person name="Sakurai T."/>
        </authorList>
    </citation>
    <scope>X-RAY CRYSTALLOGRAPHY (1.14 ANGSTROMS) OF 35-359 IN COMPLEX WITH CU(2+)</scope>
</reference>
<feature type="binding site" evidence="2 3">
    <location>
        <position position="145"/>
    </location>
    <ligand>
        <name>Cu(2+)</name>
        <dbReference type="ChEBI" id="CHEBI:29036"/>
        <label>1</label>
    </ligand>
</feature>
<reference evidence="1 2" key="1">
    <citation type="journal article" date="2009" name="FEBS Lett.">
        <title>X-ray structure of a two-domain type laccase: a missing link in the evolution of multi-copper proteins.</title>
        <authorList>
            <person name="Komori H."/>
            <person name="Miyazaki K."/>
            <person name="Higuchi Y."/>
        </authorList>
    </citation>
    <scope>NUCLEOTIDE SEQUENCE</scope>
</reference>
<keyword evidence="2 3" id="KW-0479">Metal-binding</keyword>
<gene>
    <name evidence="1" type="primary">mco</name>
</gene>
<feature type="binding site" evidence="2 3">
    <location>
        <position position="90"/>
    </location>
    <ligand>
        <name>Cu(2+)</name>
        <dbReference type="ChEBI" id="CHEBI:29036"/>
        <label>1</label>
    </ligand>
</feature>
<feature type="binding site" evidence="2 3">
    <location>
        <position position="138"/>
    </location>
    <ligand>
        <name>Cu(2+)</name>
        <dbReference type="ChEBI" id="CHEBI:29036"/>
        <label>1</label>
    </ligand>
</feature>
<sequence length="359" mass="40403">MRRSLRNERGFGFVKVFLFVFCSGLSLVVSHSWAAEREFDMTIEEVTIKVAPGLDYKVFGFNGQVPGPLIHVQEGDDVIVNVTNNTSLPHTIHWHGVHQKGTWRSDGVPGVTQQPIEAGDSYTYKFKADRIGTLWYHCHVNVNEHVGVRGMWGPLIVDPKQPLPIEKRVTKDVIMMMSTWESAVADKYGEGGTPMNVADYFSVNAKSFPLTQPLRVKKGDVVKIRFFGAGGGIHAMHSHGHDMLVTHKDGLPLDSPYYADTVLVSPGERYDVIIEADNPGRFIFHDHVDTHVTAGGKHPGGPITVIEYDGVPVDDWYVWKDKDYDPNFFYSESLKQGYGMFDHDGFKGEFEQRQRRPGR</sequence>
<accession>A0ACD6B9B7</accession>
<protein>
    <submittedName>
        <fullName evidence="1">Multicopper oxidase</fullName>
    </submittedName>
</protein>
<feature type="binding site" evidence="3 4">
    <location>
        <position position="287"/>
    </location>
    <ligand>
        <name>Cu(2+)</name>
        <dbReference type="ChEBI" id="CHEBI:29036"/>
        <label>3</label>
    </ligand>
</feature>
<proteinExistence type="evidence at protein level"/>
<dbReference type="PDB" id="4E9X">
    <property type="method" value="X-ray"/>
    <property type="resolution" value="1.14 A"/>
    <property type="chains" value="A/B/C=35-359"/>
</dbReference>
<feature type="binding site" evidence="3 4">
    <location>
        <position position="239"/>
    </location>
    <ligand>
        <name>Cu(2+)</name>
        <dbReference type="ChEBI" id="CHEBI:29036"/>
        <label>4</label>
    </ligand>
</feature>
<dbReference type="PDB" id="4E9W">
    <property type="method" value="X-ray"/>
    <property type="resolution" value="1.45 A"/>
    <property type="chains" value="A/B/C=35-359"/>
</dbReference>
<name>A0ACD6B9B7_9BACT</name>
<evidence type="ECO:0007829" key="3">
    <source>
        <dbReference type="PDB" id="4E9V"/>
    </source>
</evidence>
<feature type="binding site" evidence="3 4">
    <location>
        <position position="137"/>
    </location>
    <ligand>
        <name>Cu(2+)</name>
        <dbReference type="ChEBI" id="CHEBI:29036"/>
        <label>3</label>
    </ligand>
</feature>
<dbReference type="PDB" id="4E9Y">
    <property type="method" value="X-ray"/>
    <property type="resolution" value="1.50 A"/>
    <property type="chains" value="A/B/C=35-359"/>
</dbReference>
<organism evidence="1">
    <name type="scientific">uncultured bacterium</name>
    <dbReference type="NCBI Taxonomy" id="77133"/>
    <lineage>
        <taxon>Bacteria</taxon>
        <taxon>environmental samples</taxon>
    </lineage>
</organism>
<dbReference type="EMBL" id="AB469330">
    <property type="protein sequence ID" value="BAH47712.1"/>
    <property type="molecule type" value="Genomic_DNA"/>
</dbReference>
<feature type="binding site" evidence="2 3">
    <location>
        <position position="237"/>
    </location>
    <ligand>
        <name>Cu(2+)</name>
        <dbReference type="ChEBI" id="CHEBI:29036"/>
        <label>2</label>
    </ligand>
</feature>
<feature type="binding site" evidence="2 3">
    <location>
        <position position="93"/>
    </location>
    <ligand>
        <name>Cu(2+)</name>
        <dbReference type="ChEBI" id="CHEBI:29036"/>
        <label>2</label>
    </ligand>
</feature>